<name>A0A1F8GKI3_9BACT</name>
<protein>
    <submittedName>
        <fullName evidence="1">Uncharacterized protein</fullName>
    </submittedName>
</protein>
<dbReference type="Proteomes" id="UP000178256">
    <property type="component" value="Unassembled WGS sequence"/>
</dbReference>
<reference evidence="1 2" key="1">
    <citation type="journal article" date="2016" name="Nat. Commun.">
        <title>Thousands of microbial genomes shed light on interconnected biogeochemical processes in an aquifer system.</title>
        <authorList>
            <person name="Anantharaman K."/>
            <person name="Brown C.T."/>
            <person name="Hug L.A."/>
            <person name="Sharon I."/>
            <person name="Castelle C.J."/>
            <person name="Probst A.J."/>
            <person name="Thomas B.C."/>
            <person name="Singh A."/>
            <person name="Wilkins M.J."/>
            <person name="Karaoz U."/>
            <person name="Brodie E.L."/>
            <person name="Williams K.H."/>
            <person name="Hubbard S.S."/>
            <person name="Banfield J.F."/>
        </authorList>
    </citation>
    <scope>NUCLEOTIDE SEQUENCE [LARGE SCALE GENOMIC DNA]</scope>
</reference>
<accession>A0A1F8GKI3</accession>
<evidence type="ECO:0000313" key="1">
    <source>
        <dbReference type="EMBL" id="OGN25917.1"/>
    </source>
</evidence>
<dbReference type="STRING" id="1802697.A2925_02660"/>
<gene>
    <name evidence="1" type="ORF">A2925_02660</name>
</gene>
<sequence>MKDKDGHVSLLVICEYCKIELRIPHAKLMAYFTLDKGYPQGIKPKQNPVTFMHSREITPEDEKILKELGIKADD</sequence>
<evidence type="ECO:0000313" key="2">
    <source>
        <dbReference type="Proteomes" id="UP000178256"/>
    </source>
</evidence>
<dbReference type="EMBL" id="MGKL01000012">
    <property type="protein sequence ID" value="OGN25917.1"/>
    <property type="molecule type" value="Genomic_DNA"/>
</dbReference>
<proteinExistence type="predicted"/>
<dbReference type="AlphaFoldDB" id="A0A1F8GKI3"/>
<comment type="caution">
    <text evidence="1">The sequence shown here is derived from an EMBL/GenBank/DDBJ whole genome shotgun (WGS) entry which is preliminary data.</text>
</comment>
<organism evidence="1 2">
    <name type="scientific">Candidatus Yanofskybacteria bacterium RIFCSPLOWO2_01_FULL_44_22</name>
    <dbReference type="NCBI Taxonomy" id="1802697"/>
    <lineage>
        <taxon>Bacteria</taxon>
        <taxon>Candidatus Yanofskyibacteriota</taxon>
    </lineage>
</organism>